<accession>A0A182NWD6</accession>
<proteinExistence type="predicted"/>
<evidence type="ECO:0000313" key="3">
    <source>
        <dbReference type="Proteomes" id="UP000075884"/>
    </source>
</evidence>
<evidence type="ECO:0000256" key="1">
    <source>
        <dbReference type="SAM" id="MobiDB-lite"/>
    </source>
</evidence>
<organism evidence="2 3">
    <name type="scientific">Anopheles dirus</name>
    <dbReference type="NCBI Taxonomy" id="7168"/>
    <lineage>
        <taxon>Eukaryota</taxon>
        <taxon>Metazoa</taxon>
        <taxon>Ecdysozoa</taxon>
        <taxon>Arthropoda</taxon>
        <taxon>Hexapoda</taxon>
        <taxon>Insecta</taxon>
        <taxon>Pterygota</taxon>
        <taxon>Neoptera</taxon>
        <taxon>Endopterygota</taxon>
        <taxon>Diptera</taxon>
        <taxon>Nematocera</taxon>
        <taxon>Culicoidea</taxon>
        <taxon>Culicidae</taxon>
        <taxon>Anophelinae</taxon>
        <taxon>Anopheles</taxon>
    </lineage>
</organism>
<reference evidence="2" key="2">
    <citation type="submission" date="2020-05" db="UniProtKB">
        <authorList>
            <consortium name="EnsemblMetazoa"/>
        </authorList>
    </citation>
    <scope>IDENTIFICATION</scope>
    <source>
        <strain evidence="2">WRAIR2</strain>
    </source>
</reference>
<dbReference type="AlphaFoldDB" id="A0A182NWD6"/>
<reference evidence="3" key="1">
    <citation type="submission" date="2013-03" db="EMBL/GenBank/DDBJ databases">
        <title>The Genome Sequence of Anopheles dirus WRAIR2.</title>
        <authorList>
            <consortium name="The Broad Institute Genomics Platform"/>
            <person name="Neafsey D.E."/>
            <person name="Walton C."/>
            <person name="Walker B."/>
            <person name="Young S.K."/>
            <person name="Zeng Q."/>
            <person name="Gargeya S."/>
            <person name="Fitzgerald M."/>
            <person name="Haas B."/>
            <person name="Abouelleil A."/>
            <person name="Allen A.W."/>
            <person name="Alvarado L."/>
            <person name="Arachchi H.M."/>
            <person name="Berlin A.M."/>
            <person name="Chapman S.B."/>
            <person name="Gainer-Dewar J."/>
            <person name="Goldberg J."/>
            <person name="Griggs A."/>
            <person name="Gujja S."/>
            <person name="Hansen M."/>
            <person name="Howarth C."/>
            <person name="Imamovic A."/>
            <person name="Ireland A."/>
            <person name="Larimer J."/>
            <person name="McCowan C."/>
            <person name="Murphy C."/>
            <person name="Pearson M."/>
            <person name="Poon T.W."/>
            <person name="Priest M."/>
            <person name="Roberts A."/>
            <person name="Saif S."/>
            <person name="Shea T."/>
            <person name="Sisk P."/>
            <person name="Sykes S."/>
            <person name="Wortman J."/>
            <person name="Nusbaum C."/>
            <person name="Birren B."/>
        </authorList>
    </citation>
    <scope>NUCLEOTIDE SEQUENCE [LARGE SCALE GENOMIC DNA]</scope>
    <source>
        <strain evidence="3">WRAIR2</strain>
    </source>
</reference>
<keyword evidence="3" id="KW-1185">Reference proteome</keyword>
<feature type="compositionally biased region" description="Low complexity" evidence="1">
    <location>
        <begin position="1"/>
        <end position="21"/>
    </location>
</feature>
<protein>
    <submittedName>
        <fullName evidence="2">Uncharacterized protein</fullName>
    </submittedName>
</protein>
<dbReference type="Proteomes" id="UP000075884">
    <property type="component" value="Unassembled WGS sequence"/>
</dbReference>
<feature type="region of interest" description="Disordered" evidence="1">
    <location>
        <begin position="1"/>
        <end position="24"/>
    </location>
</feature>
<feature type="region of interest" description="Disordered" evidence="1">
    <location>
        <begin position="138"/>
        <end position="176"/>
    </location>
</feature>
<dbReference type="VEuPathDB" id="VectorBase:ADIR014211"/>
<dbReference type="EnsemblMetazoa" id="ADIR014211-RA">
    <property type="protein sequence ID" value="ADIR014211-PA"/>
    <property type="gene ID" value="ADIR014211"/>
</dbReference>
<name>A0A182NWD6_9DIPT</name>
<feature type="compositionally biased region" description="Low complexity" evidence="1">
    <location>
        <begin position="138"/>
        <end position="151"/>
    </location>
</feature>
<evidence type="ECO:0000313" key="2">
    <source>
        <dbReference type="EnsemblMetazoa" id="ADIR014211-PA"/>
    </source>
</evidence>
<sequence length="176" mass="18809">MSASSFWNSASPSLPEPSSSSMATIERQASFEKPALDGSACTCVTSSLCISSVCSVELTPARVFAFGRGLLSPPAISRNRCRSIVHTPQMLCSRPDAPATVAVSETERFSIGAARVWYVREMPRDAFAMSSRKQRSSTSFSSIQSTLPSSPATSTKRRSMVARCASVTPVSTSLEK</sequence>